<reference evidence="1" key="1">
    <citation type="submission" date="2014-12" db="EMBL/GenBank/DDBJ databases">
        <title>Insight into the proteome of Arion vulgaris.</title>
        <authorList>
            <person name="Aradska J."/>
            <person name="Bulat T."/>
            <person name="Smidak R."/>
            <person name="Sarate P."/>
            <person name="Gangsoo J."/>
            <person name="Sialana F."/>
            <person name="Bilban M."/>
            <person name="Lubec G."/>
        </authorList>
    </citation>
    <scope>NUCLEOTIDE SEQUENCE</scope>
    <source>
        <tissue evidence="1">Skin</tissue>
    </source>
</reference>
<sequence>GGVLLPGQALIVIGTFQRSGEPSIVSSIVRLALPVVSVEQPYPVNFGGLVC</sequence>
<evidence type="ECO:0000313" key="1">
    <source>
        <dbReference type="EMBL" id="CEK97191.1"/>
    </source>
</evidence>
<accession>A0A0B7BXT0</accession>
<dbReference type="AlphaFoldDB" id="A0A0B7BXT0"/>
<name>A0A0B7BXT0_9EUPU</name>
<proteinExistence type="predicted"/>
<protein>
    <submittedName>
        <fullName evidence="1">Uncharacterized protein</fullName>
    </submittedName>
</protein>
<dbReference type="EMBL" id="HACG01050326">
    <property type="protein sequence ID" value="CEK97191.1"/>
    <property type="molecule type" value="Transcribed_RNA"/>
</dbReference>
<organism evidence="1">
    <name type="scientific">Arion vulgaris</name>
    <dbReference type="NCBI Taxonomy" id="1028688"/>
    <lineage>
        <taxon>Eukaryota</taxon>
        <taxon>Metazoa</taxon>
        <taxon>Spiralia</taxon>
        <taxon>Lophotrochozoa</taxon>
        <taxon>Mollusca</taxon>
        <taxon>Gastropoda</taxon>
        <taxon>Heterobranchia</taxon>
        <taxon>Euthyneura</taxon>
        <taxon>Panpulmonata</taxon>
        <taxon>Eupulmonata</taxon>
        <taxon>Stylommatophora</taxon>
        <taxon>Helicina</taxon>
        <taxon>Arionoidea</taxon>
        <taxon>Arionidae</taxon>
        <taxon>Arion</taxon>
    </lineage>
</organism>
<feature type="non-terminal residue" evidence="1">
    <location>
        <position position="1"/>
    </location>
</feature>
<gene>
    <name evidence="1" type="primary">ORF215002</name>
</gene>